<organism evidence="2 3">
    <name type="scientific">Sphenostylis stenocarpa</name>
    <dbReference type="NCBI Taxonomy" id="92480"/>
    <lineage>
        <taxon>Eukaryota</taxon>
        <taxon>Viridiplantae</taxon>
        <taxon>Streptophyta</taxon>
        <taxon>Embryophyta</taxon>
        <taxon>Tracheophyta</taxon>
        <taxon>Spermatophyta</taxon>
        <taxon>Magnoliopsida</taxon>
        <taxon>eudicotyledons</taxon>
        <taxon>Gunneridae</taxon>
        <taxon>Pentapetalae</taxon>
        <taxon>rosids</taxon>
        <taxon>fabids</taxon>
        <taxon>Fabales</taxon>
        <taxon>Fabaceae</taxon>
        <taxon>Papilionoideae</taxon>
        <taxon>50 kb inversion clade</taxon>
        <taxon>NPAAA clade</taxon>
        <taxon>indigoferoid/millettioid clade</taxon>
        <taxon>Phaseoleae</taxon>
        <taxon>Sphenostylis</taxon>
    </lineage>
</organism>
<evidence type="ECO:0000313" key="2">
    <source>
        <dbReference type="EMBL" id="CAJ1935838.1"/>
    </source>
</evidence>
<dbReference type="Proteomes" id="UP001189624">
    <property type="component" value="Chromosome 3"/>
</dbReference>
<feature type="compositionally biased region" description="Polar residues" evidence="1">
    <location>
        <begin position="82"/>
        <end position="100"/>
    </location>
</feature>
<feature type="compositionally biased region" description="Basic and acidic residues" evidence="1">
    <location>
        <begin position="1"/>
        <end position="10"/>
    </location>
</feature>
<gene>
    <name evidence="2" type="ORF">AYBTSS11_LOCUS7139</name>
</gene>
<feature type="compositionally biased region" description="Polar residues" evidence="1">
    <location>
        <begin position="130"/>
        <end position="144"/>
    </location>
</feature>
<protein>
    <submittedName>
        <fullName evidence="2">Uncharacterized protein</fullName>
    </submittedName>
</protein>
<feature type="region of interest" description="Disordered" evidence="1">
    <location>
        <begin position="128"/>
        <end position="150"/>
    </location>
</feature>
<dbReference type="Gramene" id="rna-AYBTSS11_LOCUS7139">
    <property type="protein sequence ID" value="CAJ1935838.1"/>
    <property type="gene ID" value="gene-AYBTSS11_LOCUS7139"/>
</dbReference>
<feature type="region of interest" description="Disordered" evidence="1">
    <location>
        <begin position="1"/>
        <end position="29"/>
    </location>
</feature>
<evidence type="ECO:0000256" key="1">
    <source>
        <dbReference type="SAM" id="MobiDB-lite"/>
    </source>
</evidence>
<reference evidence="2" key="1">
    <citation type="submission" date="2023-10" db="EMBL/GenBank/DDBJ databases">
        <authorList>
            <person name="Domelevo Entfellner J.-B."/>
        </authorList>
    </citation>
    <scope>NUCLEOTIDE SEQUENCE</scope>
</reference>
<evidence type="ECO:0000313" key="3">
    <source>
        <dbReference type="Proteomes" id="UP001189624"/>
    </source>
</evidence>
<sequence length="150" mass="16233">MAYGSNDKRGTTNNRNSTHDDTHAENNHHIVNVSTPSVTTTISLPNNPRPTPNHFPRFSGTVQSFNNCGDGLQDFTHAEINSPATGDSFNNLGSGSQTFTGAKIHSADKSSQLSKSVLPWKRDHVANHGTLHSFNNKGKGSQSFDGFKLN</sequence>
<keyword evidence="3" id="KW-1185">Reference proteome</keyword>
<dbReference type="AlphaFoldDB" id="A0AA86RYP8"/>
<name>A0AA86RYP8_9FABA</name>
<feature type="compositionally biased region" description="Basic and acidic residues" evidence="1">
    <location>
        <begin position="17"/>
        <end position="28"/>
    </location>
</feature>
<dbReference type="EMBL" id="OY731400">
    <property type="protein sequence ID" value="CAJ1935838.1"/>
    <property type="molecule type" value="Genomic_DNA"/>
</dbReference>
<proteinExistence type="predicted"/>
<feature type="region of interest" description="Disordered" evidence="1">
    <location>
        <begin position="81"/>
        <end position="110"/>
    </location>
</feature>
<accession>A0AA86RYP8</accession>